<dbReference type="InterPro" id="IPR036097">
    <property type="entry name" value="HisK_dim/P_sf"/>
</dbReference>
<feature type="domain" description="Histidine kinase" evidence="8">
    <location>
        <begin position="276"/>
        <end position="495"/>
    </location>
</feature>
<evidence type="ECO:0000256" key="5">
    <source>
        <dbReference type="ARBA" id="ARBA00022777"/>
    </source>
</evidence>
<dbReference type="CDD" id="cd00075">
    <property type="entry name" value="HATPase"/>
    <property type="match status" value="1"/>
</dbReference>
<dbReference type="InterPro" id="IPR003661">
    <property type="entry name" value="HisK_dim/P_dom"/>
</dbReference>
<evidence type="ECO:0000313" key="10">
    <source>
        <dbReference type="Proteomes" id="UP000008461"/>
    </source>
</evidence>
<keyword evidence="7" id="KW-0472">Membrane</keyword>
<protein>
    <recommendedName>
        <fullName evidence="2">histidine kinase</fullName>
        <ecNumber evidence="2">2.7.13.3</ecNumber>
    </recommendedName>
</protein>
<accession>F4KUA8</accession>
<dbReference type="KEGG" id="hhy:Halhy_3331"/>
<gene>
    <name evidence="9" type="ordered locus">Halhy_3331</name>
</gene>
<organism evidence="9 10">
    <name type="scientific">Haliscomenobacter hydrossis (strain ATCC 27775 / DSM 1100 / LMG 10767 / O)</name>
    <dbReference type="NCBI Taxonomy" id="760192"/>
    <lineage>
        <taxon>Bacteria</taxon>
        <taxon>Pseudomonadati</taxon>
        <taxon>Bacteroidota</taxon>
        <taxon>Saprospiria</taxon>
        <taxon>Saprospirales</taxon>
        <taxon>Haliscomenobacteraceae</taxon>
        <taxon>Haliscomenobacter</taxon>
    </lineage>
</organism>
<reference key="2">
    <citation type="submission" date="2011-04" db="EMBL/GenBank/DDBJ databases">
        <title>Complete sequence of chromosome of Haliscomenobacter hydrossis DSM 1100.</title>
        <authorList>
            <consortium name="US DOE Joint Genome Institute (JGI-PGF)"/>
            <person name="Lucas S."/>
            <person name="Han J."/>
            <person name="Lapidus A."/>
            <person name="Bruce D."/>
            <person name="Goodwin L."/>
            <person name="Pitluck S."/>
            <person name="Peters L."/>
            <person name="Kyrpides N."/>
            <person name="Mavromatis K."/>
            <person name="Ivanova N."/>
            <person name="Ovchinnikova G."/>
            <person name="Pagani I."/>
            <person name="Daligault H."/>
            <person name="Detter J.C."/>
            <person name="Han C."/>
            <person name="Land M."/>
            <person name="Hauser L."/>
            <person name="Markowitz V."/>
            <person name="Cheng J.-F."/>
            <person name="Hugenholtz P."/>
            <person name="Woyke T."/>
            <person name="Wu D."/>
            <person name="Verbarg S."/>
            <person name="Frueling A."/>
            <person name="Brambilla E."/>
            <person name="Klenk H.-P."/>
            <person name="Eisen J.A."/>
        </authorList>
    </citation>
    <scope>NUCLEOTIDE SEQUENCE</scope>
    <source>
        <strain>DSM 1100</strain>
    </source>
</reference>
<feature type="transmembrane region" description="Helical" evidence="7">
    <location>
        <begin position="243"/>
        <end position="261"/>
    </location>
</feature>
<evidence type="ECO:0000256" key="4">
    <source>
        <dbReference type="ARBA" id="ARBA00022679"/>
    </source>
</evidence>
<dbReference type="InterPro" id="IPR036890">
    <property type="entry name" value="HATPase_C_sf"/>
</dbReference>
<dbReference type="eggNOG" id="COG2205">
    <property type="taxonomic scope" value="Bacteria"/>
</dbReference>
<dbReference type="Pfam" id="PF00512">
    <property type="entry name" value="HisKA"/>
    <property type="match status" value="1"/>
</dbReference>
<dbReference type="HOGENOM" id="CLU_026375_1_0_10"/>
<dbReference type="Proteomes" id="UP000008461">
    <property type="component" value="Chromosome"/>
</dbReference>
<dbReference type="STRING" id="760192.Halhy_3331"/>
<dbReference type="EMBL" id="CP002691">
    <property type="protein sequence ID" value="AEE51190.1"/>
    <property type="molecule type" value="Genomic_DNA"/>
</dbReference>
<keyword evidence="7" id="KW-0812">Transmembrane</keyword>
<evidence type="ECO:0000256" key="1">
    <source>
        <dbReference type="ARBA" id="ARBA00000085"/>
    </source>
</evidence>
<proteinExistence type="predicted"/>
<dbReference type="SUPFAM" id="SSF55874">
    <property type="entry name" value="ATPase domain of HSP90 chaperone/DNA topoisomerase II/histidine kinase"/>
    <property type="match status" value="1"/>
</dbReference>
<dbReference type="SMART" id="SM00388">
    <property type="entry name" value="HisKA"/>
    <property type="match status" value="1"/>
</dbReference>
<keyword evidence="10" id="KW-1185">Reference proteome</keyword>
<dbReference type="SUPFAM" id="SSF47384">
    <property type="entry name" value="Homodimeric domain of signal transducing histidine kinase"/>
    <property type="match status" value="1"/>
</dbReference>
<name>F4KUA8_HALH1</name>
<keyword evidence="4" id="KW-0808">Transferase</keyword>
<dbReference type="FunFam" id="3.30.565.10:FF:000006">
    <property type="entry name" value="Sensor histidine kinase WalK"/>
    <property type="match status" value="1"/>
</dbReference>
<evidence type="ECO:0000256" key="7">
    <source>
        <dbReference type="SAM" id="Phobius"/>
    </source>
</evidence>
<reference evidence="9 10" key="1">
    <citation type="journal article" date="2011" name="Stand. Genomic Sci.">
        <title>Complete genome sequence of Haliscomenobacter hydrossis type strain (O).</title>
        <authorList>
            <consortium name="US DOE Joint Genome Institute (JGI-PGF)"/>
            <person name="Daligault H."/>
            <person name="Lapidus A."/>
            <person name="Zeytun A."/>
            <person name="Nolan M."/>
            <person name="Lucas S."/>
            <person name="Del Rio T.G."/>
            <person name="Tice H."/>
            <person name="Cheng J.F."/>
            <person name="Tapia R."/>
            <person name="Han C."/>
            <person name="Goodwin L."/>
            <person name="Pitluck S."/>
            <person name="Liolios K."/>
            <person name="Pagani I."/>
            <person name="Ivanova N."/>
            <person name="Huntemann M."/>
            <person name="Mavromatis K."/>
            <person name="Mikhailova N."/>
            <person name="Pati A."/>
            <person name="Chen A."/>
            <person name="Palaniappan K."/>
            <person name="Land M."/>
            <person name="Hauser L."/>
            <person name="Brambilla E.M."/>
            <person name="Rohde M."/>
            <person name="Verbarg S."/>
            <person name="Goker M."/>
            <person name="Bristow J."/>
            <person name="Eisen J.A."/>
            <person name="Markowitz V."/>
            <person name="Hugenholtz P."/>
            <person name="Kyrpides N.C."/>
            <person name="Klenk H.P."/>
            <person name="Woyke T."/>
        </authorList>
    </citation>
    <scope>NUCLEOTIDE SEQUENCE [LARGE SCALE GENOMIC DNA]</scope>
    <source>
        <strain evidence="10">ATCC 27775 / DSM 1100 / LMG 10767 / O</strain>
    </source>
</reference>
<dbReference type="CDD" id="cd00082">
    <property type="entry name" value="HisKA"/>
    <property type="match status" value="1"/>
</dbReference>
<dbReference type="InterPro" id="IPR004358">
    <property type="entry name" value="Sig_transdc_His_kin-like_C"/>
</dbReference>
<sequence length="497" mass="56454">MNKKAIWLIIGLMSAAVLGVILVQIDLIRTSMSVNEERFNKNVQEALVKVSDRLEDFEETYFIESVNGFTLAYQEKQIIGSNDQQKNSSKNFKPEDWDRMPNADRQFYVKIMMDNPGVKSFFDQNKSMRSLEERIKVGDLDLLIHQEFEKRGINPKNSKFKFHYGIWSNEKNVMIIEDGHYVYDDFDNKTPVPTYNTSSLYNPDNSVPVFHNAKVPPGELRVYFPNRTNIILSSLWKNATGTALFAAIILSCFAYTLTVIFRQKKLSEMKTDFINNMTHEFKTPIATISLASDSIVSPMILSNPEKVQRFANIIKQENKRMNSQVEKVLQMALLDKRDFSLKLTELNLHEIIQAAVENISLRVEKRDGVVKTLLNASRPSIEGDLTHVANVINNLLDNADKYSPDKPEITVITRNISNGVEVTVQDNGIGISKEARKQIFDKFYRVPTGNLHDVKGFGLGLSYVKAMMTAHKGSVEVKSEPGKGSSFVLTFPFQVEA</sequence>
<dbReference type="EC" id="2.7.13.3" evidence="2"/>
<comment type="catalytic activity">
    <reaction evidence="1">
        <text>ATP + protein L-histidine = ADP + protein N-phospho-L-histidine.</text>
        <dbReference type="EC" id="2.7.13.3"/>
    </reaction>
</comment>
<dbReference type="Pfam" id="PF02518">
    <property type="entry name" value="HATPase_c"/>
    <property type="match status" value="1"/>
</dbReference>
<dbReference type="InterPro" id="IPR005467">
    <property type="entry name" value="His_kinase_dom"/>
</dbReference>
<dbReference type="Gene3D" id="3.30.565.10">
    <property type="entry name" value="Histidine kinase-like ATPase, C-terminal domain"/>
    <property type="match status" value="1"/>
</dbReference>
<dbReference type="InterPro" id="IPR050736">
    <property type="entry name" value="Sensor_HK_Regulatory"/>
</dbReference>
<dbReference type="PRINTS" id="PR00344">
    <property type="entry name" value="BCTRLSENSOR"/>
</dbReference>
<dbReference type="PROSITE" id="PS50109">
    <property type="entry name" value="HIS_KIN"/>
    <property type="match status" value="1"/>
</dbReference>
<evidence type="ECO:0000313" key="9">
    <source>
        <dbReference type="EMBL" id="AEE51190.1"/>
    </source>
</evidence>
<dbReference type="AlphaFoldDB" id="F4KUA8"/>
<keyword evidence="6" id="KW-0902">Two-component regulatory system</keyword>
<keyword evidence="5 9" id="KW-0418">Kinase</keyword>
<dbReference type="Gene3D" id="1.10.287.130">
    <property type="match status" value="1"/>
</dbReference>
<keyword evidence="3" id="KW-0597">Phosphoprotein</keyword>
<dbReference type="InterPro" id="IPR003594">
    <property type="entry name" value="HATPase_dom"/>
</dbReference>
<dbReference type="SMART" id="SM00387">
    <property type="entry name" value="HATPase_c"/>
    <property type="match status" value="1"/>
</dbReference>
<dbReference type="OrthoDB" id="1933776at2"/>
<dbReference type="PANTHER" id="PTHR43711">
    <property type="entry name" value="TWO-COMPONENT HISTIDINE KINASE"/>
    <property type="match status" value="1"/>
</dbReference>
<dbReference type="GO" id="GO:0000155">
    <property type="term" value="F:phosphorelay sensor kinase activity"/>
    <property type="evidence" value="ECO:0007669"/>
    <property type="project" value="InterPro"/>
</dbReference>
<dbReference type="PANTHER" id="PTHR43711:SF26">
    <property type="entry name" value="SENSOR HISTIDINE KINASE RCSC"/>
    <property type="match status" value="1"/>
</dbReference>
<evidence type="ECO:0000259" key="8">
    <source>
        <dbReference type="PROSITE" id="PS50109"/>
    </source>
</evidence>
<evidence type="ECO:0000256" key="3">
    <source>
        <dbReference type="ARBA" id="ARBA00022553"/>
    </source>
</evidence>
<evidence type="ECO:0000256" key="6">
    <source>
        <dbReference type="ARBA" id="ARBA00023012"/>
    </source>
</evidence>
<keyword evidence="7" id="KW-1133">Transmembrane helix</keyword>
<evidence type="ECO:0000256" key="2">
    <source>
        <dbReference type="ARBA" id="ARBA00012438"/>
    </source>
</evidence>